<dbReference type="InterPro" id="IPR001304">
    <property type="entry name" value="C-type_lectin-like"/>
</dbReference>
<evidence type="ECO:0000259" key="1">
    <source>
        <dbReference type="PROSITE" id="PS50041"/>
    </source>
</evidence>
<accession>A0A2T7PS39</accession>
<sequence length="599" mass="69233">MVFHLFLTDVALQGHPEMLDQSVYVTSPLTCAARCLSIDLCQAFFLKKSEDKYRCTPAYRRFVRQLGYTFIFSEGQDLYHVHGDRCKPDSGLYWYTYLQFCFMFSSQQATYNVAKQDCEAKGFRIVDLNMDLKYNMTRLRILHFSDLNQRSYFIGAERSPGQNNWTWVDGSAAKNLDWAPGQPSGVTENCIDLHLYRDFRINDQGYICTALHNQLQVQARKRPVLVPYLQFCFMISSQQATYSVAKQDCEAKGFRLAFLNTDLKYNMTRLRLLHFSDFSQRSYFIGAERGPGQNTWTWVDGSEVKNLDWAPGEPSNATENCIDLIFFGTFRMNDENCAYGLGHLLNFLSSANLLMLPLPRLQIPIKLVQVLVYTMALSPFMVFHLFLTDVALQGHPEMLDQSVYVTSPMTCAARCLSIDLCQAFFLKKSEDKYRCTPAYRRFVRQLGYTFIFSEGQHLYHVHGDRCKPDSGLYWYPYLQFCFMFSSQQATYNVAKQDCEAKGFRIVVLNTDLKYNMTRLRILHFSDLNQRSYFIGAERSPGQNNWTWVDGSAAKNLDWAPGQPSGVTENCIDLHLYRDFRINDQGCEYSLGYVCELPNP</sequence>
<dbReference type="InterPro" id="IPR050111">
    <property type="entry name" value="C-type_lectin/snaclec_domain"/>
</dbReference>
<dbReference type="SUPFAM" id="SSF56436">
    <property type="entry name" value="C-type lectin-like"/>
    <property type="match status" value="3"/>
</dbReference>
<evidence type="ECO:0000313" key="3">
    <source>
        <dbReference type="Proteomes" id="UP000245119"/>
    </source>
</evidence>
<reference evidence="2 3" key="1">
    <citation type="submission" date="2018-04" db="EMBL/GenBank/DDBJ databases">
        <title>The genome of golden apple snail Pomacea canaliculata provides insight into stress tolerance and invasive adaptation.</title>
        <authorList>
            <person name="Liu C."/>
            <person name="Liu B."/>
            <person name="Ren Y."/>
            <person name="Zhang Y."/>
            <person name="Wang H."/>
            <person name="Li S."/>
            <person name="Jiang F."/>
            <person name="Yin L."/>
            <person name="Zhang G."/>
            <person name="Qian W."/>
            <person name="Fan W."/>
        </authorList>
    </citation>
    <scope>NUCLEOTIDE SEQUENCE [LARGE SCALE GENOMIC DNA]</scope>
    <source>
        <strain evidence="2">SZHN2017</strain>
        <tissue evidence="2">Muscle</tissue>
    </source>
</reference>
<dbReference type="OrthoDB" id="6050186at2759"/>
<evidence type="ECO:0000313" key="2">
    <source>
        <dbReference type="EMBL" id="PVD36236.1"/>
    </source>
</evidence>
<dbReference type="Pfam" id="PF00059">
    <property type="entry name" value="Lectin_C"/>
    <property type="match status" value="2"/>
</dbReference>
<organism evidence="2 3">
    <name type="scientific">Pomacea canaliculata</name>
    <name type="common">Golden apple snail</name>
    <dbReference type="NCBI Taxonomy" id="400727"/>
    <lineage>
        <taxon>Eukaryota</taxon>
        <taxon>Metazoa</taxon>
        <taxon>Spiralia</taxon>
        <taxon>Lophotrochozoa</taxon>
        <taxon>Mollusca</taxon>
        <taxon>Gastropoda</taxon>
        <taxon>Caenogastropoda</taxon>
        <taxon>Architaenioglossa</taxon>
        <taxon>Ampullarioidea</taxon>
        <taxon>Ampullariidae</taxon>
        <taxon>Pomacea</taxon>
    </lineage>
</organism>
<gene>
    <name evidence="2" type="ORF">C0Q70_03214</name>
</gene>
<keyword evidence="3" id="KW-1185">Reference proteome</keyword>
<feature type="domain" description="C-type lectin" evidence="1">
    <location>
        <begin position="477"/>
        <end position="595"/>
    </location>
</feature>
<dbReference type="PANTHER" id="PTHR22803">
    <property type="entry name" value="MANNOSE, PHOSPHOLIPASE, LECTIN RECEPTOR RELATED"/>
    <property type="match status" value="1"/>
</dbReference>
<feature type="domain" description="C-type lectin" evidence="1">
    <location>
        <begin position="228"/>
        <end position="337"/>
    </location>
</feature>
<dbReference type="CDD" id="cd00037">
    <property type="entry name" value="CLECT"/>
    <property type="match status" value="3"/>
</dbReference>
<dbReference type="InterPro" id="IPR016186">
    <property type="entry name" value="C-type_lectin-like/link_sf"/>
</dbReference>
<dbReference type="InterPro" id="IPR016187">
    <property type="entry name" value="CTDL_fold"/>
</dbReference>
<dbReference type="Proteomes" id="UP000245119">
    <property type="component" value="Linkage Group LG2"/>
</dbReference>
<dbReference type="PROSITE" id="PS50041">
    <property type="entry name" value="C_TYPE_LECTIN_2"/>
    <property type="match status" value="3"/>
</dbReference>
<comment type="caution">
    <text evidence="2">The sequence shown here is derived from an EMBL/GenBank/DDBJ whole genome shotgun (WGS) entry which is preliminary data.</text>
</comment>
<feature type="domain" description="C-type lectin" evidence="1">
    <location>
        <begin position="97"/>
        <end position="209"/>
    </location>
</feature>
<dbReference type="AlphaFoldDB" id="A0A2T7PS39"/>
<dbReference type="SMART" id="SM00034">
    <property type="entry name" value="CLECT"/>
    <property type="match status" value="3"/>
</dbReference>
<proteinExistence type="predicted"/>
<dbReference type="EMBL" id="PZQS01000002">
    <property type="protein sequence ID" value="PVD36236.1"/>
    <property type="molecule type" value="Genomic_DNA"/>
</dbReference>
<name>A0A2T7PS39_POMCA</name>
<dbReference type="Gene3D" id="3.10.100.10">
    <property type="entry name" value="Mannose-Binding Protein A, subunit A"/>
    <property type="match status" value="3"/>
</dbReference>
<protein>
    <recommendedName>
        <fullName evidence="1">C-type lectin domain-containing protein</fullName>
    </recommendedName>
</protein>